<dbReference type="FunFam" id="3.40.50.2300:FF:000024">
    <property type="entry name" value="Vomeronasal 2, receptor 73"/>
    <property type="match status" value="1"/>
</dbReference>
<evidence type="ECO:0000256" key="1">
    <source>
        <dbReference type="ARBA" id="ARBA00004141"/>
    </source>
</evidence>
<dbReference type="GO" id="GO:0004930">
    <property type="term" value="F:G protein-coupled receptor activity"/>
    <property type="evidence" value="ECO:0007669"/>
    <property type="project" value="InterPro"/>
</dbReference>
<protein>
    <recommendedName>
        <fullName evidence="8">Receptor ligand binding region domain-containing protein</fullName>
    </recommendedName>
</protein>
<dbReference type="SUPFAM" id="SSF53822">
    <property type="entry name" value="Periplasmic binding protein-like I"/>
    <property type="match status" value="1"/>
</dbReference>
<dbReference type="Proteomes" id="UP001488838">
    <property type="component" value="Unassembled WGS sequence"/>
</dbReference>
<dbReference type="InterPro" id="IPR000068">
    <property type="entry name" value="GPCR_3_Ca_sens_rcpt-rel"/>
</dbReference>
<evidence type="ECO:0000313" key="10">
    <source>
        <dbReference type="Proteomes" id="UP001488838"/>
    </source>
</evidence>
<feature type="non-terminal residue" evidence="9">
    <location>
        <position position="486"/>
    </location>
</feature>
<dbReference type="InterPro" id="IPR028082">
    <property type="entry name" value="Peripla_BP_I"/>
</dbReference>
<dbReference type="PRINTS" id="PR01535">
    <property type="entry name" value="VOMERONASL2R"/>
</dbReference>
<accession>A0AAW0H529</accession>
<organism evidence="9 10">
    <name type="scientific">Myodes glareolus</name>
    <name type="common">Bank vole</name>
    <name type="synonym">Clethrionomys glareolus</name>
    <dbReference type="NCBI Taxonomy" id="447135"/>
    <lineage>
        <taxon>Eukaryota</taxon>
        <taxon>Metazoa</taxon>
        <taxon>Chordata</taxon>
        <taxon>Craniata</taxon>
        <taxon>Vertebrata</taxon>
        <taxon>Euteleostomi</taxon>
        <taxon>Mammalia</taxon>
        <taxon>Eutheria</taxon>
        <taxon>Euarchontoglires</taxon>
        <taxon>Glires</taxon>
        <taxon>Rodentia</taxon>
        <taxon>Myomorpha</taxon>
        <taxon>Muroidea</taxon>
        <taxon>Cricetidae</taxon>
        <taxon>Arvicolinae</taxon>
        <taxon>Myodes</taxon>
    </lineage>
</organism>
<reference evidence="9 10" key="1">
    <citation type="journal article" date="2023" name="bioRxiv">
        <title>Conserved and derived expression patterns and positive selection on dental genes reveal complex evolutionary context of ever-growing rodent molars.</title>
        <authorList>
            <person name="Calamari Z.T."/>
            <person name="Song A."/>
            <person name="Cohen E."/>
            <person name="Akter M."/>
            <person name="Roy R.D."/>
            <person name="Hallikas O."/>
            <person name="Christensen M.M."/>
            <person name="Li P."/>
            <person name="Marangoni P."/>
            <person name="Jernvall J."/>
            <person name="Klein O.D."/>
        </authorList>
    </citation>
    <scope>NUCLEOTIDE SEQUENCE [LARGE SCALE GENOMIC DNA]</scope>
    <source>
        <strain evidence="9">V071</strain>
    </source>
</reference>
<dbReference type="GO" id="GO:0005886">
    <property type="term" value="C:plasma membrane"/>
    <property type="evidence" value="ECO:0007669"/>
    <property type="project" value="TreeGrafter"/>
</dbReference>
<dbReference type="EMBL" id="JBBHLL010000780">
    <property type="protein sequence ID" value="KAK7797733.1"/>
    <property type="molecule type" value="Genomic_DNA"/>
</dbReference>
<keyword evidence="2" id="KW-0812">Transmembrane</keyword>
<keyword evidence="7" id="KW-0325">Glycoprotein</keyword>
<feature type="domain" description="Receptor ligand binding region" evidence="8">
    <location>
        <begin position="65"/>
        <end position="445"/>
    </location>
</feature>
<evidence type="ECO:0000256" key="6">
    <source>
        <dbReference type="ARBA" id="ARBA00023170"/>
    </source>
</evidence>
<evidence type="ECO:0000256" key="5">
    <source>
        <dbReference type="ARBA" id="ARBA00023136"/>
    </source>
</evidence>
<sequence>NILPQEPSSISPRCFWRKKQKEEDDGDSLTYHTFFTSPINRTDAAEYLKGHLNEGTPKENYKFVLAFIFSLDEVIRNPDLLPNMSFHFEILSSRCKTVSQLRSCLEHSLNIDDITPNYKCVNLKKCVVMLSGPSWIVSSMVGKAMHSIIHQQILQLTYGPFHPTLSDCEQFPFLYQMAPENTSLPLAMVSLILYFSWNWVGLTVSDNDQGIQFLSYLRTEMEKSILCFAFVNMIPPSMHLYMSRAEVYYNQILTSSTNVVIIYGDTDSTLAVSFRTWVSRGIQRIWVTTSQWEVTSSKSDFLPELFRGTLAFAHHHAEISGLRNFIQTVNPLKYSDEYLARLEWMNFNCGILDSMCKTLRKSSSNSSLEWLIAQTFDMAFSDDSYDIYNAVYTMAHVYHEMLIQSMGNQELYSLIRKTHFTSPVGDRVNMNQKEKLQPEYDLFQLWNFPNGLGLKVKIGMFSPYFPHGQQLHLYEDVLEWATGSRQ</sequence>
<dbReference type="PRINTS" id="PR00248">
    <property type="entry name" value="GPCRMGR"/>
</dbReference>
<keyword evidence="6" id="KW-0675">Receptor</keyword>
<evidence type="ECO:0000256" key="2">
    <source>
        <dbReference type="ARBA" id="ARBA00022692"/>
    </source>
</evidence>
<dbReference type="InterPro" id="IPR001828">
    <property type="entry name" value="ANF_lig-bd_rcpt"/>
</dbReference>
<keyword evidence="10" id="KW-1185">Reference proteome</keyword>
<dbReference type="AlphaFoldDB" id="A0AAW0H529"/>
<comment type="caution">
    <text evidence="9">The sequence shown here is derived from an EMBL/GenBank/DDBJ whole genome shotgun (WGS) entry which is preliminary data.</text>
</comment>
<keyword evidence="5" id="KW-0472">Membrane</keyword>
<evidence type="ECO:0000256" key="4">
    <source>
        <dbReference type="ARBA" id="ARBA00022989"/>
    </source>
</evidence>
<comment type="subcellular location">
    <subcellularLocation>
        <location evidence="1">Membrane</location>
        <topology evidence="1">Multi-pass membrane protein</topology>
    </subcellularLocation>
</comment>
<feature type="non-terminal residue" evidence="9">
    <location>
        <position position="1"/>
    </location>
</feature>
<gene>
    <name evidence="9" type="ORF">U0070_011548</name>
</gene>
<name>A0AAW0H529_MYOGA</name>
<keyword evidence="3" id="KW-0732">Signal</keyword>
<evidence type="ECO:0000256" key="3">
    <source>
        <dbReference type="ARBA" id="ARBA00022729"/>
    </source>
</evidence>
<dbReference type="InterPro" id="IPR004073">
    <property type="entry name" value="GPCR_3_vmron_rcpt_2"/>
</dbReference>
<keyword evidence="4" id="KW-1133">Transmembrane helix</keyword>
<dbReference type="PANTHER" id="PTHR24061:SF403">
    <property type="entry name" value="VOMERONASAL 2, RECEPTOR 113-RELATED"/>
    <property type="match status" value="1"/>
</dbReference>
<evidence type="ECO:0000259" key="8">
    <source>
        <dbReference type="Pfam" id="PF01094"/>
    </source>
</evidence>
<evidence type="ECO:0000313" key="9">
    <source>
        <dbReference type="EMBL" id="KAK7797733.1"/>
    </source>
</evidence>
<dbReference type="PANTHER" id="PTHR24061">
    <property type="entry name" value="CALCIUM-SENSING RECEPTOR-RELATED"/>
    <property type="match status" value="1"/>
</dbReference>
<dbReference type="Pfam" id="PF01094">
    <property type="entry name" value="ANF_receptor"/>
    <property type="match status" value="1"/>
</dbReference>
<evidence type="ECO:0000256" key="7">
    <source>
        <dbReference type="ARBA" id="ARBA00023180"/>
    </source>
</evidence>
<dbReference type="InterPro" id="IPR000337">
    <property type="entry name" value="GPCR_3"/>
</dbReference>
<proteinExistence type="predicted"/>
<dbReference type="Gene3D" id="3.40.50.2300">
    <property type="match status" value="2"/>
</dbReference>